<dbReference type="InterPro" id="IPR050351">
    <property type="entry name" value="BphY/WalK/GraS-like"/>
</dbReference>
<dbReference type="GO" id="GO:0000155">
    <property type="term" value="F:phosphorelay sensor kinase activity"/>
    <property type="evidence" value="ECO:0007669"/>
    <property type="project" value="InterPro"/>
</dbReference>
<evidence type="ECO:0000259" key="18">
    <source>
        <dbReference type="PROSITE" id="PS50885"/>
    </source>
</evidence>
<keyword evidence="12 13" id="KW-0472">Membrane</keyword>
<keyword evidence="20" id="KW-1185">Reference proteome</keyword>
<feature type="domain" description="Histidine kinase" evidence="16">
    <location>
        <begin position="515"/>
        <end position="734"/>
    </location>
</feature>
<dbReference type="GO" id="GO:0006355">
    <property type="term" value="P:regulation of DNA-templated transcription"/>
    <property type="evidence" value="ECO:0007669"/>
    <property type="project" value="InterPro"/>
</dbReference>
<reference evidence="19 20" key="1">
    <citation type="submission" date="2018-11" db="EMBL/GenBank/DDBJ databases">
        <title>Genomic Encyclopedia of Type Strains, Phase IV (KMG-IV): sequencing the most valuable type-strain genomes for metagenomic binning, comparative biology and taxonomic classification.</title>
        <authorList>
            <person name="Goeker M."/>
        </authorList>
    </citation>
    <scope>NUCLEOTIDE SEQUENCE [LARGE SCALE GENOMIC DNA]</scope>
    <source>
        <strain evidence="19 20">DSM 5900</strain>
    </source>
</reference>
<dbReference type="AlphaFoldDB" id="A0A3N1M234"/>
<dbReference type="Gene3D" id="3.30.450.20">
    <property type="entry name" value="PAS domain"/>
    <property type="match status" value="1"/>
</dbReference>
<dbReference type="PANTHER" id="PTHR42878:SF7">
    <property type="entry name" value="SENSOR HISTIDINE KINASE GLRK"/>
    <property type="match status" value="1"/>
</dbReference>
<comment type="catalytic activity">
    <reaction evidence="1 13">
        <text>ATP + protein L-histidine = ADP + protein N-phospho-L-histidine.</text>
        <dbReference type="EC" id="2.7.13.3"/>
    </reaction>
</comment>
<dbReference type="InterPro" id="IPR003661">
    <property type="entry name" value="HisK_dim/P_dom"/>
</dbReference>
<evidence type="ECO:0000256" key="2">
    <source>
        <dbReference type="ARBA" id="ARBA00004651"/>
    </source>
</evidence>
<dbReference type="SMART" id="SM00388">
    <property type="entry name" value="HisKA"/>
    <property type="match status" value="1"/>
</dbReference>
<feature type="domain" description="PAS" evidence="17">
    <location>
        <begin position="390"/>
        <end position="470"/>
    </location>
</feature>
<keyword evidence="7 13" id="KW-0547">Nucleotide-binding</keyword>
<dbReference type="SUPFAM" id="SSF55785">
    <property type="entry name" value="PYP-like sensor domain (PAS domain)"/>
    <property type="match status" value="1"/>
</dbReference>
<dbReference type="GO" id="GO:0005886">
    <property type="term" value="C:plasma membrane"/>
    <property type="evidence" value="ECO:0007669"/>
    <property type="project" value="UniProtKB-SubCell"/>
</dbReference>
<dbReference type="Pfam" id="PF19312">
    <property type="entry name" value="NtrY_N"/>
    <property type="match status" value="1"/>
</dbReference>
<evidence type="ECO:0000313" key="20">
    <source>
        <dbReference type="Proteomes" id="UP000278222"/>
    </source>
</evidence>
<evidence type="ECO:0000259" key="17">
    <source>
        <dbReference type="PROSITE" id="PS50112"/>
    </source>
</evidence>
<dbReference type="Gene3D" id="6.10.340.10">
    <property type="match status" value="1"/>
</dbReference>
<dbReference type="PROSITE" id="PS50885">
    <property type="entry name" value="HAMP"/>
    <property type="match status" value="1"/>
</dbReference>
<organism evidence="19 20">
    <name type="scientific">Stella humosa</name>
    <dbReference type="NCBI Taxonomy" id="94"/>
    <lineage>
        <taxon>Bacteria</taxon>
        <taxon>Pseudomonadati</taxon>
        <taxon>Pseudomonadota</taxon>
        <taxon>Alphaproteobacteria</taxon>
        <taxon>Rhodospirillales</taxon>
        <taxon>Stellaceae</taxon>
        <taxon>Stella</taxon>
    </lineage>
</organism>
<dbReference type="PIRSF" id="PIRSF037532">
    <property type="entry name" value="STHK_NtrY"/>
    <property type="match status" value="1"/>
</dbReference>
<evidence type="ECO:0000256" key="14">
    <source>
        <dbReference type="SAM" id="MobiDB-lite"/>
    </source>
</evidence>
<feature type="transmembrane region" description="Helical" evidence="15">
    <location>
        <begin position="29"/>
        <end position="48"/>
    </location>
</feature>
<dbReference type="PRINTS" id="PR00344">
    <property type="entry name" value="BCTRLSENSOR"/>
</dbReference>
<dbReference type="GO" id="GO:0007234">
    <property type="term" value="P:osmosensory signaling via phosphorelay pathway"/>
    <property type="evidence" value="ECO:0007669"/>
    <property type="project" value="TreeGrafter"/>
</dbReference>
<dbReference type="InterPro" id="IPR017232">
    <property type="entry name" value="NtrY"/>
</dbReference>
<evidence type="ECO:0000256" key="4">
    <source>
        <dbReference type="ARBA" id="ARBA00022553"/>
    </source>
</evidence>
<dbReference type="Pfam" id="PF00672">
    <property type="entry name" value="HAMP"/>
    <property type="match status" value="1"/>
</dbReference>
<dbReference type="InterPro" id="IPR000014">
    <property type="entry name" value="PAS"/>
</dbReference>
<keyword evidence="10 15" id="KW-1133">Transmembrane helix</keyword>
<evidence type="ECO:0000256" key="6">
    <source>
        <dbReference type="ARBA" id="ARBA00022692"/>
    </source>
</evidence>
<dbReference type="GO" id="GO:0030295">
    <property type="term" value="F:protein kinase activator activity"/>
    <property type="evidence" value="ECO:0007669"/>
    <property type="project" value="TreeGrafter"/>
</dbReference>
<dbReference type="InterPro" id="IPR013767">
    <property type="entry name" value="PAS_fold"/>
</dbReference>
<evidence type="ECO:0000256" key="3">
    <source>
        <dbReference type="ARBA" id="ARBA00022475"/>
    </source>
</evidence>
<evidence type="ECO:0000256" key="8">
    <source>
        <dbReference type="ARBA" id="ARBA00022777"/>
    </source>
</evidence>
<evidence type="ECO:0000256" key="7">
    <source>
        <dbReference type="ARBA" id="ARBA00022741"/>
    </source>
</evidence>
<dbReference type="InterPro" id="IPR036890">
    <property type="entry name" value="HATPase_C_sf"/>
</dbReference>
<dbReference type="InterPro" id="IPR036097">
    <property type="entry name" value="HisK_dim/P_sf"/>
</dbReference>
<dbReference type="InterPro" id="IPR004358">
    <property type="entry name" value="Sig_transdc_His_kin-like_C"/>
</dbReference>
<evidence type="ECO:0000256" key="13">
    <source>
        <dbReference type="PIRNR" id="PIRNR037532"/>
    </source>
</evidence>
<dbReference type="InterPro" id="IPR003660">
    <property type="entry name" value="HAMP_dom"/>
</dbReference>
<evidence type="ECO:0000256" key="1">
    <source>
        <dbReference type="ARBA" id="ARBA00000085"/>
    </source>
</evidence>
<dbReference type="OrthoDB" id="9776727at2"/>
<dbReference type="PROSITE" id="PS50109">
    <property type="entry name" value="HIS_KIN"/>
    <property type="match status" value="1"/>
</dbReference>
<dbReference type="GO" id="GO:0000156">
    <property type="term" value="F:phosphorelay response regulator activity"/>
    <property type="evidence" value="ECO:0007669"/>
    <property type="project" value="TreeGrafter"/>
</dbReference>
<feature type="region of interest" description="Disordered" evidence="14">
    <location>
        <begin position="735"/>
        <end position="759"/>
    </location>
</feature>
<dbReference type="Pfam" id="PF02518">
    <property type="entry name" value="HATPase_c"/>
    <property type="match status" value="1"/>
</dbReference>
<dbReference type="GO" id="GO:0009399">
    <property type="term" value="P:nitrogen fixation"/>
    <property type="evidence" value="ECO:0007669"/>
    <property type="project" value="UniProtKB-UniRule"/>
</dbReference>
<dbReference type="Gene3D" id="3.30.565.10">
    <property type="entry name" value="Histidine kinase-like ATPase, C-terminal domain"/>
    <property type="match status" value="1"/>
</dbReference>
<evidence type="ECO:0000256" key="10">
    <source>
        <dbReference type="ARBA" id="ARBA00022989"/>
    </source>
</evidence>
<dbReference type="SUPFAM" id="SSF158472">
    <property type="entry name" value="HAMP domain-like"/>
    <property type="match status" value="1"/>
</dbReference>
<dbReference type="EC" id="2.7.13.3" evidence="13"/>
<feature type="transmembrane region" description="Helical" evidence="15">
    <location>
        <begin position="60"/>
        <end position="80"/>
    </location>
</feature>
<name>A0A3N1M234_9PROT</name>
<feature type="transmembrane region" description="Helical" evidence="15">
    <location>
        <begin position="101"/>
        <end position="126"/>
    </location>
</feature>
<dbReference type="EMBL" id="RJKX01000011">
    <property type="protein sequence ID" value="ROQ01574.1"/>
    <property type="molecule type" value="Genomic_DNA"/>
</dbReference>
<dbReference type="SMART" id="SM00304">
    <property type="entry name" value="HAMP"/>
    <property type="match status" value="1"/>
</dbReference>
<dbReference type="Gene3D" id="1.10.287.130">
    <property type="match status" value="1"/>
</dbReference>
<evidence type="ECO:0000256" key="11">
    <source>
        <dbReference type="ARBA" id="ARBA00023012"/>
    </source>
</evidence>
<dbReference type="CDD" id="cd06225">
    <property type="entry name" value="HAMP"/>
    <property type="match status" value="1"/>
</dbReference>
<dbReference type="Pfam" id="PF00512">
    <property type="entry name" value="HisKA"/>
    <property type="match status" value="1"/>
</dbReference>
<keyword evidence="6 13" id="KW-0812">Transmembrane</keyword>
<keyword evidence="9 13" id="KW-0067">ATP-binding</keyword>
<proteinExistence type="predicted"/>
<gene>
    <name evidence="19" type="ORF">EDC65_0754</name>
</gene>
<evidence type="ECO:0000256" key="5">
    <source>
        <dbReference type="ARBA" id="ARBA00022679"/>
    </source>
</evidence>
<keyword evidence="11 13" id="KW-0902">Two-component regulatory system</keyword>
<dbReference type="InterPro" id="IPR003594">
    <property type="entry name" value="HATPase_dom"/>
</dbReference>
<dbReference type="PROSITE" id="PS50112">
    <property type="entry name" value="PAS"/>
    <property type="match status" value="1"/>
</dbReference>
<keyword evidence="3 13" id="KW-1003">Cell membrane</keyword>
<dbReference type="SMART" id="SM00387">
    <property type="entry name" value="HATPase_c"/>
    <property type="match status" value="1"/>
</dbReference>
<evidence type="ECO:0000259" key="16">
    <source>
        <dbReference type="PROSITE" id="PS50109"/>
    </source>
</evidence>
<sequence length="759" mass="83282">MATDSAVGVTKQPKRLLDWLRRFGVGRKLAVALALAALVSGIATYVVITSKPPLGPDPNVVLLLLNLDLVLLLLLGAVVARRLVALWVERRRGMAGARLHVRFVALFSLLSVTPTIIVAVFSFLFFNFGIQNWFSETVRTAVVESRAVAYAYLEEHQNVIRADISAMAADLNRDASLLMNNQQRFNQIVSTQARVRSLSEAMVFDRTGRVLARSSISFALEFDPVPEWAMAEARSGMIAVLTSETDDRVRALSRLDEDNSAFLYVGRFIDPRVIGHLERTEKAVAEYRDLEGRGSGIQITFALVFLVVALLLLLAAVWAALILANRLAQPLGALVEAAERVRGGDLGVQVRERQDGDEMDTLSRAFNRMTRQLQSQRGELIEANQQLETRRRFTEMVLAGVSAGVVGLDRDGAINLPNRSASVLLGIDLDQWIGADLAQPVPEMAALLDRVRAGDGRSIQDQVELVRDGRKRTLIVRLAAEKAGEDTQGYVVTFDDITELLSAQRKAAWADVARRIAHEIKNPLTPIQLSAERLKRRYGKEITSDPETFHLCTDTIIRQVGDIGRMVDEFSSFARMPAPVMREEDVTDICRQAVFLQRSARPDLRFGLEITGDRRPVRCDRRQITQGLTNLLQNAVDSIDGRDRTGEAPPAGAVDVQVSLDGEAALIVVEDNGRGLPAEGRERLTEPYVTTRAKGTGLGLAIVKKIMEDHGGDLLLDDRPGGGARITLVIPYPAVPQPATETPLTDVEAAARKSGTHGA</sequence>
<dbReference type="CDD" id="cd00130">
    <property type="entry name" value="PAS"/>
    <property type="match status" value="1"/>
</dbReference>
<dbReference type="GO" id="GO:0005524">
    <property type="term" value="F:ATP binding"/>
    <property type="evidence" value="ECO:0007669"/>
    <property type="project" value="UniProtKB-UniRule"/>
</dbReference>
<dbReference type="SUPFAM" id="SSF47384">
    <property type="entry name" value="Homodimeric domain of signal transducing histidine kinase"/>
    <property type="match status" value="1"/>
</dbReference>
<evidence type="ECO:0000256" key="15">
    <source>
        <dbReference type="SAM" id="Phobius"/>
    </source>
</evidence>
<dbReference type="CDD" id="cd00082">
    <property type="entry name" value="HisKA"/>
    <property type="match status" value="1"/>
</dbReference>
<evidence type="ECO:0000256" key="12">
    <source>
        <dbReference type="ARBA" id="ARBA00023136"/>
    </source>
</evidence>
<dbReference type="SUPFAM" id="SSF55874">
    <property type="entry name" value="ATPase domain of HSP90 chaperone/DNA topoisomerase II/histidine kinase"/>
    <property type="match status" value="1"/>
</dbReference>
<keyword evidence="8 13" id="KW-0418">Kinase</keyword>
<dbReference type="PANTHER" id="PTHR42878">
    <property type="entry name" value="TWO-COMPONENT HISTIDINE KINASE"/>
    <property type="match status" value="1"/>
</dbReference>
<dbReference type="Pfam" id="PF00989">
    <property type="entry name" value="PAS"/>
    <property type="match status" value="1"/>
</dbReference>
<comment type="caution">
    <text evidence="19">The sequence shown here is derived from an EMBL/GenBank/DDBJ whole genome shotgun (WGS) entry which is preliminary data.</text>
</comment>
<feature type="domain" description="HAMP" evidence="18">
    <location>
        <begin position="325"/>
        <end position="378"/>
    </location>
</feature>
<keyword evidence="5 13" id="KW-0808">Transferase</keyword>
<feature type="transmembrane region" description="Helical" evidence="15">
    <location>
        <begin position="299"/>
        <end position="324"/>
    </location>
</feature>
<keyword evidence="13" id="KW-0535">Nitrogen fixation</keyword>
<keyword evidence="4" id="KW-0597">Phosphoprotein</keyword>
<dbReference type="InterPro" id="IPR045671">
    <property type="entry name" value="NtrY-like_N"/>
</dbReference>
<dbReference type="InterPro" id="IPR005467">
    <property type="entry name" value="His_kinase_dom"/>
</dbReference>
<dbReference type="Proteomes" id="UP000278222">
    <property type="component" value="Unassembled WGS sequence"/>
</dbReference>
<comment type="subcellular location">
    <subcellularLocation>
        <location evidence="2 13">Cell membrane</location>
        <topology evidence="2 13">Multi-pass membrane protein</topology>
    </subcellularLocation>
</comment>
<accession>A0A3N1M234</accession>
<evidence type="ECO:0000313" key="19">
    <source>
        <dbReference type="EMBL" id="ROQ01574.1"/>
    </source>
</evidence>
<protein>
    <recommendedName>
        <fullName evidence="13">Nitrogen regulation protein</fullName>
        <ecNumber evidence="13">2.7.13.3</ecNumber>
    </recommendedName>
</protein>
<evidence type="ECO:0000256" key="9">
    <source>
        <dbReference type="ARBA" id="ARBA00022840"/>
    </source>
</evidence>
<dbReference type="InterPro" id="IPR035965">
    <property type="entry name" value="PAS-like_dom_sf"/>
</dbReference>